<dbReference type="PANTHER" id="PTHR42973:SF39">
    <property type="entry name" value="FAD-BINDING PCMH-TYPE DOMAIN-CONTAINING PROTEIN"/>
    <property type="match status" value="1"/>
</dbReference>
<dbReference type="InterPro" id="IPR036318">
    <property type="entry name" value="FAD-bd_PCMH-like_sf"/>
</dbReference>
<evidence type="ECO:0000313" key="7">
    <source>
        <dbReference type="EMBL" id="KJL41027.1"/>
    </source>
</evidence>
<dbReference type="Gene3D" id="3.30.465.10">
    <property type="match status" value="1"/>
</dbReference>
<dbReference type="InterPro" id="IPR012951">
    <property type="entry name" value="BBE"/>
</dbReference>
<dbReference type="PATRIC" id="fig|69370.6.peg.2993"/>
<evidence type="ECO:0000256" key="2">
    <source>
        <dbReference type="ARBA" id="ARBA00005466"/>
    </source>
</evidence>
<evidence type="ECO:0000256" key="3">
    <source>
        <dbReference type="ARBA" id="ARBA00022630"/>
    </source>
</evidence>
<comment type="cofactor">
    <cofactor evidence="1">
        <name>FAD</name>
        <dbReference type="ChEBI" id="CHEBI:57692"/>
    </cofactor>
</comment>
<reference evidence="7 8" key="1">
    <citation type="submission" date="2015-02" db="EMBL/GenBank/DDBJ databases">
        <title>Draft genome sequences of ten Microbacterium spp. with emphasis on heavy metal contaminated environments.</title>
        <authorList>
            <person name="Corretto E."/>
        </authorList>
    </citation>
    <scope>NUCLEOTIDE SEQUENCE [LARGE SCALE GENOMIC DNA]</scope>
    <source>
        <strain evidence="7 8">DSM 8608</strain>
    </source>
</reference>
<dbReference type="InterPro" id="IPR016167">
    <property type="entry name" value="FAD-bd_PCMH_sub1"/>
</dbReference>
<protein>
    <submittedName>
        <fullName evidence="7">6-hydroxy-D-nicotine oxidase</fullName>
        <ecNumber evidence="7">1.5.3.6</ecNumber>
    </submittedName>
</protein>
<keyword evidence="5 7" id="KW-0560">Oxidoreductase</keyword>
<gene>
    <name evidence="7" type="ORF">RS82_02942</name>
</gene>
<evidence type="ECO:0000256" key="4">
    <source>
        <dbReference type="ARBA" id="ARBA00022827"/>
    </source>
</evidence>
<dbReference type="Gene3D" id="3.30.43.10">
    <property type="entry name" value="Uridine Diphospho-n-acetylenolpyruvylglucosamine Reductase, domain 2"/>
    <property type="match status" value="1"/>
</dbReference>
<dbReference type="GO" id="GO:0071949">
    <property type="term" value="F:FAD binding"/>
    <property type="evidence" value="ECO:0007669"/>
    <property type="project" value="InterPro"/>
</dbReference>
<dbReference type="PANTHER" id="PTHR42973">
    <property type="entry name" value="BINDING OXIDOREDUCTASE, PUTATIVE (AFU_ORTHOLOGUE AFUA_1G17690)-RELATED"/>
    <property type="match status" value="1"/>
</dbReference>
<dbReference type="AlphaFoldDB" id="A0A0M2H3L7"/>
<dbReference type="PROSITE" id="PS00862">
    <property type="entry name" value="OX2_COVAL_FAD"/>
    <property type="match status" value="1"/>
</dbReference>
<dbReference type="GO" id="GO:0018530">
    <property type="term" value="F:(R)-6-hydroxynicotine oxidase activity"/>
    <property type="evidence" value="ECO:0007669"/>
    <property type="project" value="UniProtKB-EC"/>
</dbReference>
<name>A0A0M2H3L7_MICTR</name>
<dbReference type="Gene3D" id="3.40.462.20">
    <property type="match status" value="1"/>
</dbReference>
<proteinExistence type="inferred from homology"/>
<organism evidence="7 8">
    <name type="scientific">Microbacterium trichothecenolyticum</name>
    <name type="common">Aureobacterium trichothecenolyticum</name>
    <dbReference type="NCBI Taxonomy" id="69370"/>
    <lineage>
        <taxon>Bacteria</taxon>
        <taxon>Bacillati</taxon>
        <taxon>Actinomycetota</taxon>
        <taxon>Actinomycetes</taxon>
        <taxon>Micrococcales</taxon>
        <taxon>Microbacteriaceae</taxon>
        <taxon>Microbacterium</taxon>
    </lineage>
</organism>
<dbReference type="InterPro" id="IPR016166">
    <property type="entry name" value="FAD-bd_PCMH"/>
</dbReference>
<comment type="caution">
    <text evidence="7">The sequence shown here is derived from an EMBL/GenBank/DDBJ whole genome shotgun (WGS) entry which is preliminary data.</text>
</comment>
<keyword evidence="4" id="KW-0274">FAD</keyword>
<evidence type="ECO:0000256" key="1">
    <source>
        <dbReference type="ARBA" id="ARBA00001974"/>
    </source>
</evidence>
<dbReference type="InterPro" id="IPR006094">
    <property type="entry name" value="Oxid_FAD_bind_N"/>
</dbReference>
<sequence>MSTTLTVTPIEQLADAVECDVLYPGTAAYDLARRLWNADIDRRPAAIVRVRNAEDVSAALRWTTAHGYPITVRSGGHNLAGTAAMDGAVQIDTRLIDGIEIDEEAGLIRVGGGCNWGQVDRACEGTGLVVPAGVVSHTGVAGLTLGGGFGYLARQHGATVDHLESIEVVVADGSILEVSATSHPDLFRAMKGAGHNYGVATRFTFRPQRLAGLATVRLALFAADDRRAIMQRFAARGIGMPSEVGTYLRLYRAPEFWSQIPAEHRGQPILSLATIRYGDPADEPEATAPIFEGFTPIYLDVRTMPHVTLQHQTDDEFRYGLRHYWKHTFIEELTDDVIDTIIEQSDLYPGRALNSSAFISHQVMCPFEIIAGPGTAREGRDDALPTGRVMNYSANIGADWEYPSEKAPLVEWARGFSDALAPSKRGTYINFASVQGDDEVAKAVYGAKYDDLAATKRRYDPENVFRRGLVDLSDPGDDKGADA</sequence>
<dbReference type="Pfam" id="PF08031">
    <property type="entry name" value="BBE"/>
    <property type="match status" value="1"/>
</dbReference>
<dbReference type="PROSITE" id="PS51387">
    <property type="entry name" value="FAD_PCMH"/>
    <property type="match status" value="1"/>
</dbReference>
<evidence type="ECO:0000259" key="6">
    <source>
        <dbReference type="PROSITE" id="PS51387"/>
    </source>
</evidence>
<feature type="domain" description="FAD-binding PCMH-type" evidence="6">
    <location>
        <begin position="40"/>
        <end position="210"/>
    </location>
</feature>
<dbReference type="InterPro" id="IPR016169">
    <property type="entry name" value="FAD-bd_PCMH_sub2"/>
</dbReference>
<comment type="similarity">
    <text evidence="2">Belongs to the oxygen-dependent FAD-linked oxidoreductase family.</text>
</comment>
<keyword evidence="3" id="KW-0285">Flavoprotein</keyword>
<dbReference type="InterPro" id="IPR050416">
    <property type="entry name" value="FAD-linked_Oxidoreductase"/>
</dbReference>
<evidence type="ECO:0000256" key="5">
    <source>
        <dbReference type="ARBA" id="ARBA00023002"/>
    </source>
</evidence>
<keyword evidence="8" id="KW-1185">Reference proteome</keyword>
<dbReference type="SUPFAM" id="SSF56176">
    <property type="entry name" value="FAD-binding/transporter-associated domain-like"/>
    <property type="match status" value="1"/>
</dbReference>
<dbReference type="Proteomes" id="UP000034098">
    <property type="component" value="Unassembled WGS sequence"/>
</dbReference>
<dbReference type="OrthoDB" id="9775082at2"/>
<dbReference type="EC" id="1.5.3.6" evidence="7"/>
<accession>A0A0M2H3L7</accession>
<dbReference type="RefSeq" id="WP_045300701.1">
    <property type="nucleotide sequence ID" value="NZ_JYJA01000038.1"/>
</dbReference>
<evidence type="ECO:0000313" key="8">
    <source>
        <dbReference type="Proteomes" id="UP000034098"/>
    </source>
</evidence>
<dbReference type="InterPro" id="IPR006093">
    <property type="entry name" value="Oxy_OxRdtase_FAD_BS"/>
</dbReference>
<dbReference type="EMBL" id="JYJA01000038">
    <property type="protein sequence ID" value="KJL41027.1"/>
    <property type="molecule type" value="Genomic_DNA"/>
</dbReference>
<dbReference type="Pfam" id="PF01565">
    <property type="entry name" value="FAD_binding_4"/>
    <property type="match status" value="1"/>
</dbReference>